<protein>
    <recommendedName>
        <fullName evidence="2">ER-bound oxygenase mpaB/mpaB'/Rubber oxygenase catalytic domain-containing protein</fullName>
    </recommendedName>
</protein>
<dbReference type="PANTHER" id="PTHR36151">
    <property type="entry name" value="BLR2777 PROTEIN"/>
    <property type="match status" value="1"/>
</dbReference>
<dbReference type="Pfam" id="PF09995">
    <property type="entry name" value="MPAB_Lcp_cat"/>
    <property type="match status" value="1"/>
</dbReference>
<reference evidence="3 4" key="2">
    <citation type="journal article" date="2017" name="Int. J. Syst. Evol. Microbiol.">
        <title>Mycobacterium stephanolepidis sp. nov., a rapidly growing species related to Mycobacterium chelonae, isolated from marine teleost fish, Stephanolepis cirrhifer.</title>
        <authorList>
            <person name="Fukano H."/>
            <person name="Wada S."/>
            <person name="Kurata O."/>
            <person name="Katayama K."/>
            <person name="Fujiwara N."/>
            <person name="Hoshino Y."/>
        </authorList>
    </citation>
    <scope>NUCLEOTIDE SEQUENCE [LARGE SCALE GENOMIC DNA]</scope>
    <source>
        <strain evidence="3 4">NJB0901</strain>
    </source>
</reference>
<feature type="region of interest" description="Disordered" evidence="1">
    <location>
        <begin position="200"/>
        <end position="227"/>
    </location>
</feature>
<keyword evidence="4" id="KW-1185">Reference proteome</keyword>
<evidence type="ECO:0000259" key="2">
    <source>
        <dbReference type="Pfam" id="PF09995"/>
    </source>
</evidence>
<evidence type="ECO:0000313" key="3">
    <source>
        <dbReference type="EMBL" id="BAX96215.1"/>
    </source>
</evidence>
<accession>A0A1Z4ETD5</accession>
<reference evidence="4" key="1">
    <citation type="journal article" date="2017" name="Genome Announc.">
        <title>Complete Genome Sequence of Mycobacterium stephanolepidis.</title>
        <authorList>
            <person name="Fukano H."/>
            <person name="Yoshida M."/>
            <person name="Katayama Y."/>
            <person name="Omatsu T."/>
            <person name="Mizutani T."/>
            <person name="Kurata O."/>
            <person name="Wada S."/>
            <person name="Hoshino Y."/>
        </authorList>
    </citation>
    <scope>NUCLEOTIDE SEQUENCE [LARGE SCALE GENOMIC DNA]</scope>
    <source>
        <strain evidence="4">NJB0901</strain>
    </source>
</reference>
<name>A0A1Z4ETD5_9MYCO</name>
<feature type="domain" description="ER-bound oxygenase mpaB/mpaB'/Rubber oxygenase catalytic" evidence="2">
    <location>
        <begin position="38"/>
        <end position="194"/>
    </location>
</feature>
<evidence type="ECO:0000256" key="1">
    <source>
        <dbReference type="SAM" id="MobiDB-lite"/>
    </source>
</evidence>
<feature type="region of interest" description="Disordered" evidence="1">
    <location>
        <begin position="1"/>
        <end position="28"/>
    </location>
</feature>
<organism evidence="3 4">
    <name type="scientific">[Mycobacterium] stephanolepidis</name>
    <dbReference type="NCBI Taxonomy" id="1520670"/>
    <lineage>
        <taxon>Bacteria</taxon>
        <taxon>Bacillati</taxon>
        <taxon>Actinomycetota</taxon>
        <taxon>Actinomycetes</taxon>
        <taxon>Mycobacteriales</taxon>
        <taxon>Mycobacteriaceae</taxon>
        <taxon>Mycobacteroides</taxon>
    </lineage>
</organism>
<dbReference type="Proteomes" id="UP000217954">
    <property type="component" value="Chromosome"/>
</dbReference>
<dbReference type="InterPro" id="IPR018713">
    <property type="entry name" value="MPAB/Lcp_cat_dom"/>
</dbReference>
<dbReference type="EMBL" id="AP018165">
    <property type="protein sequence ID" value="BAX96215.1"/>
    <property type="molecule type" value="Genomic_DNA"/>
</dbReference>
<dbReference type="KEGG" id="mste:MSTE_00880"/>
<evidence type="ECO:0000313" key="4">
    <source>
        <dbReference type="Proteomes" id="UP000217954"/>
    </source>
</evidence>
<dbReference type="GO" id="GO:0016491">
    <property type="term" value="F:oxidoreductase activity"/>
    <property type="evidence" value="ECO:0007669"/>
    <property type="project" value="InterPro"/>
</dbReference>
<dbReference type="PANTHER" id="PTHR36151:SF3">
    <property type="entry name" value="ER-BOUND OXYGENASE MPAB_MPAB'_RUBBER OXYGENASE CATALYTIC DOMAIN-CONTAINING PROTEIN"/>
    <property type="match status" value="1"/>
</dbReference>
<sequence length="227" mass="25459">MTLQGDPPTTIESARDPDGSLSPSQRVQRPLPPNSLVWKYFADRRLSLLLGRAGTTENMYPQLGQAVSDHSVIFTNLFERVRRSLPPIANTVYGNTPVKTGLQIRNFHKPLAGVMSDETRYHGSAYKGLDPETFYWAHATFIDQIVTGVERFIKPLSNSEKEQIFAESRDSYSLYGVNASFEPRTMRSSCATGTALSRTNWSATPEWPDTPSVTSPRGSRERSHHRL</sequence>
<gene>
    <name evidence="3" type="ORF">MSTE_00880</name>
</gene>
<dbReference type="AlphaFoldDB" id="A0A1Z4ETD5"/>
<proteinExistence type="predicted"/>